<proteinExistence type="inferred from homology"/>
<feature type="compositionally biased region" description="Low complexity" evidence="4">
    <location>
        <begin position="78"/>
        <end position="88"/>
    </location>
</feature>
<organism evidence="5 6">
    <name type="scientific">Calocera cornea HHB12733</name>
    <dbReference type="NCBI Taxonomy" id="1353952"/>
    <lineage>
        <taxon>Eukaryota</taxon>
        <taxon>Fungi</taxon>
        <taxon>Dikarya</taxon>
        <taxon>Basidiomycota</taxon>
        <taxon>Agaricomycotina</taxon>
        <taxon>Dacrymycetes</taxon>
        <taxon>Dacrymycetales</taxon>
        <taxon>Dacrymycetaceae</taxon>
        <taxon>Calocera</taxon>
    </lineage>
</organism>
<protein>
    <recommendedName>
        <fullName evidence="7">Ribosomal protein S21</fullName>
    </recommendedName>
</protein>
<sequence length="232" mass="25395">MAHRLRPALALASSIPAFAHPILPLLRRAFSATRPPHAEEDALAGFAPASPAPVPPGRAAQPWDNVTPSIPHPPPAAPSTRRSSPRLLPTRLEPGIHFPPSIPAQSRDPGWAAVLPLFAYAGARTTRGAAPPPPAKRWRDRSAAFLSARLAPGTASSGRSIPCAPGDLVRAYARLQVLCAKSRVREFWRRDMRYTPPSELRSRLRSIRHRRRFAEAVKEKVQTVKRIMGTSR</sequence>
<dbReference type="GO" id="GO:0003735">
    <property type="term" value="F:structural constituent of ribosome"/>
    <property type="evidence" value="ECO:0007669"/>
    <property type="project" value="InterPro"/>
</dbReference>
<keyword evidence="2" id="KW-0689">Ribosomal protein</keyword>
<gene>
    <name evidence="5" type="ORF">CALCODRAFT_488417</name>
</gene>
<dbReference type="GO" id="GO:0006412">
    <property type="term" value="P:translation"/>
    <property type="evidence" value="ECO:0007669"/>
    <property type="project" value="InterPro"/>
</dbReference>
<dbReference type="Pfam" id="PF01165">
    <property type="entry name" value="Ribosomal_S21"/>
    <property type="match status" value="1"/>
</dbReference>
<keyword evidence="3" id="KW-0687">Ribonucleoprotein</keyword>
<dbReference type="InterPro" id="IPR001911">
    <property type="entry name" value="Ribosomal_bS21"/>
</dbReference>
<dbReference type="PANTHER" id="PTHR41237:SF1">
    <property type="entry name" value="SMALL RIBOSOMAL SUBUNIT PROTEIN BS21M"/>
    <property type="match status" value="1"/>
</dbReference>
<dbReference type="GO" id="GO:0005840">
    <property type="term" value="C:ribosome"/>
    <property type="evidence" value="ECO:0007669"/>
    <property type="project" value="UniProtKB-KW"/>
</dbReference>
<dbReference type="Proteomes" id="UP000076842">
    <property type="component" value="Unassembled WGS sequence"/>
</dbReference>
<dbReference type="STRING" id="1353952.A0A165CHL5"/>
<keyword evidence="6" id="KW-1185">Reference proteome</keyword>
<evidence type="ECO:0008006" key="7">
    <source>
        <dbReference type="Google" id="ProtNLM"/>
    </source>
</evidence>
<dbReference type="PANTHER" id="PTHR41237">
    <property type="entry name" value="37S RIBOSOMAL PROTEIN MRP21, MITOCHONDRIAL"/>
    <property type="match status" value="1"/>
</dbReference>
<evidence type="ECO:0000256" key="3">
    <source>
        <dbReference type="ARBA" id="ARBA00023274"/>
    </source>
</evidence>
<evidence type="ECO:0000313" key="5">
    <source>
        <dbReference type="EMBL" id="KZT50810.1"/>
    </source>
</evidence>
<accession>A0A165CHL5</accession>
<evidence type="ECO:0000256" key="1">
    <source>
        <dbReference type="ARBA" id="ARBA00006640"/>
    </source>
</evidence>
<dbReference type="InterPro" id="IPR052837">
    <property type="entry name" value="Mitoribosomal_bS21"/>
</dbReference>
<comment type="similarity">
    <text evidence="1">Belongs to the bacterial ribosomal protein bS21 family.</text>
</comment>
<dbReference type="AlphaFoldDB" id="A0A165CHL5"/>
<feature type="region of interest" description="Disordered" evidence="4">
    <location>
        <begin position="46"/>
        <end position="88"/>
    </location>
</feature>
<evidence type="ECO:0000313" key="6">
    <source>
        <dbReference type="Proteomes" id="UP000076842"/>
    </source>
</evidence>
<dbReference type="EMBL" id="KV424143">
    <property type="protein sequence ID" value="KZT50810.1"/>
    <property type="molecule type" value="Genomic_DNA"/>
</dbReference>
<dbReference type="InParanoid" id="A0A165CHL5"/>
<reference evidence="5 6" key="1">
    <citation type="journal article" date="2016" name="Mol. Biol. Evol.">
        <title>Comparative Genomics of Early-Diverging Mushroom-Forming Fungi Provides Insights into the Origins of Lignocellulose Decay Capabilities.</title>
        <authorList>
            <person name="Nagy L.G."/>
            <person name="Riley R."/>
            <person name="Tritt A."/>
            <person name="Adam C."/>
            <person name="Daum C."/>
            <person name="Floudas D."/>
            <person name="Sun H."/>
            <person name="Yadav J.S."/>
            <person name="Pangilinan J."/>
            <person name="Larsson K.H."/>
            <person name="Matsuura K."/>
            <person name="Barry K."/>
            <person name="Labutti K."/>
            <person name="Kuo R."/>
            <person name="Ohm R.A."/>
            <person name="Bhattacharya S.S."/>
            <person name="Shirouzu T."/>
            <person name="Yoshinaga Y."/>
            <person name="Martin F.M."/>
            <person name="Grigoriev I.V."/>
            <person name="Hibbett D.S."/>
        </authorList>
    </citation>
    <scope>NUCLEOTIDE SEQUENCE [LARGE SCALE GENOMIC DNA]</scope>
    <source>
        <strain evidence="5 6">HHB12733</strain>
    </source>
</reference>
<name>A0A165CHL5_9BASI</name>
<dbReference type="GO" id="GO:1990904">
    <property type="term" value="C:ribonucleoprotein complex"/>
    <property type="evidence" value="ECO:0007669"/>
    <property type="project" value="UniProtKB-KW"/>
</dbReference>
<evidence type="ECO:0000256" key="4">
    <source>
        <dbReference type="SAM" id="MobiDB-lite"/>
    </source>
</evidence>
<evidence type="ECO:0000256" key="2">
    <source>
        <dbReference type="ARBA" id="ARBA00022980"/>
    </source>
</evidence>